<dbReference type="VEuPathDB" id="FungiDB:A9K55_008773"/>
<protein>
    <submittedName>
        <fullName evidence="1">Uncharacterized protein</fullName>
    </submittedName>
</protein>
<accession>A0A2H4SHZ2</accession>
<name>A0A2H4SHZ2_CORMI</name>
<dbReference type="EMBL" id="CP023324">
    <property type="protein sequence ID" value="ATY62728.1"/>
    <property type="molecule type" value="Genomic_DNA"/>
</dbReference>
<gene>
    <name evidence="1" type="ORF">A9K55_008773</name>
</gene>
<sequence>MSEIPQSNFPIVWFLNAPDMSLDHAQTVTAANKPILARLDILRPPGRNFTVKANPLRAPPPHAFSPNYRPALHDMRYGLGPPT</sequence>
<dbReference type="Proteomes" id="UP000323067">
    <property type="component" value="Chromosome vii"/>
</dbReference>
<dbReference type="VEuPathDB" id="FungiDB:CCM_06478"/>
<evidence type="ECO:0000313" key="1">
    <source>
        <dbReference type="EMBL" id="ATY62728.1"/>
    </source>
</evidence>
<reference evidence="1 2" key="1">
    <citation type="journal article" date="2017" name="BMC Genomics">
        <title>Chromosome level assembly and secondary metabolite potential of the parasitic fungus Cordyceps militaris.</title>
        <authorList>
            <person name="Kramer G.J."/>
            <person name="Nodwell J.R."/>
        </authorList>
    </citation>
    <scope>NUCLEOTIDE SEQUENCE [LARGE SCALE GENOMIC DNA]</scope>
    <source>
        <strain evidence="1 2">ATCC 34164</strain>
    </source>
</reference>
<organism evidence="1 2">
    <name type="scientific">Cordyceps militaris</name>
    <name type="common">Caterpillar fungus</name>
    <name type="synonym">Clavaria militaris</name>
    <dbReference type="NCBI Taxonomy" id="73501"/>
    <lineage>
        <taxon>Eukaryota</taxon>
        <taxon>Fungi</taxon>
        <taxon>Dikarya</taxon>
        <taxon>Ascomycota</taxon>
        <taxon>Pezizomycotina</taxon>
        <taxon>Sordariomycetes</taxon>
        <taxon>Hypocreomycetidae</taxon>
        <taxon>Hypocreales</taxon>
        <taxon>Cordycipitaceae</taxon>
        <taxon>Cordyceps</taxon>
    </lineage>
</organism>
<dbReference type="AlphaFoldDB" id="A0A2H4SHZ2"/>
<evidence type="ECO:0000313" key="2">
    <source>
        <dbReference type="Proteomes" id="UP000323067"/>
    </source>
</evidence>
<proteinExistence type="predicted"/>